<accession>A0A368PH49</accession>
<evidence type="ECO:0000313" key="2">
    <source>
        <dbReference type="EMBL" id="RCV05085.1"/>
    </source>
</evidence>
<organism evidence="2">
    <name type="scientific">Setaria italica</name>
    <name type="common">Foxtail millet</name>
    <name type="synonym">Panicum italicum</name>
    <dbReference type="NCBI Taxonomy" id="4555"/>
    <lineage>
        <taxon>Eukaryota</taxon>
        <taxon>Viridiplantae</taxon>
        <taxon>Streptophyta</taxon>
        <taxon>Embryophyta</taxon>
        <taxon>Tracheophyta</taxon>
        <taxon>Spermatophyta</taxon>
        <taxon>Magnoliopsida</taxon>
        <taxon>Liliopsida</taxon>
        <taxon>Poales</taxon>
        <taxon>Poaceae</taxon>
        <taxon>PACMAD clade</taxon>
        <taxon>Panicoideae</taxon>
        <taxon>Panicodae</taxon>
        <taxon>Paniceae</taxon>
        <taxon>Cenchrinae</taxon>
        <taxon>Setaria</taxon>
    </lineage>
</organism>
<dbReference type="AlphaFoldDB" id="A0A368PH49"/>
<dbReference type="EMBL" id="CM003528">
    <property type="protein sequence ID" value="RCV05085.1"/>
    <property type="molecule type" value="Genomic_DNA"/>
</dbReference>
<dbReference type="KEGG" id="sita:101758682"/>
<feature type="compositionally biased region" description="Low complexity" evidence="1">
    <location>
        <begin position="75"/>
        <end position="90"/>
    </location>
</feature>
<evidence type="ECO:0000256" key="1">
    <source>
        <dbReference type="SAM" id="MobiDB-lite"/>
    </source>
</evidence>
<proteinExistence type="predicted"/>
<sequence>MLPGQLRPRQRPESGGEGWHLATERHCLRAFPRPPTTDHGPQPARFCRMDAGNGPRRSRIRHPSTTRASRGPVRAHAAGLHLASAADPSSPGAPPPDLALLATDLGSPNHAGCPSCRSRATHETTFRRRMVAPT</sequence>
<protein>
    <submittedName>
        <fullName evidence="2">Uncharacterized protein</fullName>
    </submittedName>
</protein>
<reference evidence="2" key="1">
    <citation type="journal article" date="2012" name="Nat. Biotechnol.">
        <title>Reference genome sequence of the model plant Setaria.</title>
        <authorList>
            <person name="Bennetzen J.L."/>
            <person name="Schmutz J."/>
            <person name="Wang H."/>
            <person name="Percifield R."/>
            <person name="Hawkins J."/>
            <person name="Pontaroli A.C."/>
            <person name="Estep M."/>
            <person name="Feng L."/>
            <person name="Vaughn J.N."/>
            <person name="Grimwood J."/>
            <person name="Jenkins J."/>
            <person name="Barry K."/>
            <person name="Lindquist E."/>
            <person name="Hellsten U."/>
            <person name="Deshpande S."/>
            <person name="Wang X."/>
            <person name="Wu X."/>
            <person name="Mitros T."/>
            <person name="Triplett J."/>
            <person name="Yang X."/>
            <person name="Ye C.Y."/>
            <person name="Mauro-Herrera M."/>
            <person name="Wang L."/>
            <person name="Li P."/>
            <person name="Sharma M."/>
            <person name="Sharma R."/>
            <person name="Ronald P.C."/>
            <person name="Panaud O."/>
            <person name="Kellogg E.A."/>
            <person name="Brutnell T.P."/>
            <person name="Doust A.N."/>
            <person name="Tuskan G.A."/>
            <person name="Rokhsar D."/>
            <person name="Devos K.M."/>
        </authorList>
    </citation>
    <scope>NUCLEOTIDE SEQUENCE [LARGE SCALE GENOMIC DNA]</scope>
    <source>
        <strain evidence="2">Yugu1</strain>
    </source>
</reference>
<feature type="region of interest" description="Disordered" evidence="1">
    <location>
        <begin position="1"/>
        <end position="116"/>
    </location>
</feature>
<reference evidence="2" key="2">
    <citation type="submission" date="2015-07" db="EMBL/GenBank/DDBJ databases">
        <authorList>
            <person name="Noorani M."/>
        </authorList>
    </citation>
    <scope>NUCLEOTIDE SEQUENCE</scope>
    <source>
        <strain evidence="2">Yugu1</strain>
    </source>
</reference>
<name>A0A368PH49_SETIT</name>
<gene>
    <name evidence="2" type="ORF">SETIT_1G053700v2</name>
</gene>